<dbReference type="EMBL" id="CP022203">
    <property type="protein sequence ID" value="ATB45216.1"/>
    <property type="molecule type" value="Genomic_DNA"/>
</dbReference>
<evidence type="ECO:0000256" key="1">
    <source>
        <dbReference type="SAM" id="MobiDB-lite"/>
    </source>
</evidence>
<organism evidence="2 3">
    <name type="scientific">Corallococcus macrosporus DSM 14697</name>
    <dbReference type="NCBI Taxonomy" id="1189310"/>
    <lineage>
        <taxon>Bacteria</taxon>
        <taxon>Pseudomonadati</taxon>
        <taxon>Myxococcota</taxon>
        <taxon>Myxococcia</taxon>
        <taxon>Myxococcales</taxon>
        <taxon>Cystobacterineae</taxon>
        <taxon>Myxococcaceae</taxon>
        <taxon>Corallococcus</taxon>
    </lineage>
</organism>
<evidence type="ECO:0000313" key="2">
    <source>
        <dbReference type="EMBL" id="ATB45216.1"/>
    </source>
</evidence>
<protein>
    <submittedName>
        <fullName evidence="2">Uncharacterized protein</fullName>
    </submittedName>
</protein>
<proteinExistence type="predicted"/>
<feature type="region of interest" description="Disordered" evidence="1">
    <location>
        <begin position="26"/>
        <end position="62"/>
    </location>
</feature>
<feature type="compositionally biased region" description="Basic residues" evidence="1">
    <location>
        <begin position="34"/>
        <end position="49"/>
    </location>
</feature>
<dbReference type="AlphaFoldDB" id="A0A250JQ30"/>
<evidence type="ECO:0000313" key="3">
    <source>
        <dbReference type="Proteomes" id="UP000217343"/>
    </source>
</evidence>
<accession>A0A250JQ30</accession>
<dbReference type="Proteomes" id="UP000217343">
    <property type="component" value="Chromosome"/>
</dbReference>
<keyword evidence="3" id="KW-1185">Reference proteome</keyword>
<name>A0A250JQ30_9BACT</name>
<reference evidence="2 3" key="1">
    <citation type="submission" date="2017-06" db="EMBL/GenBank/DDBJ databases">
        <title>Sequencing and comparative analysis of myxobacterial genomes.</title>
        <authorList>
            <person name="Rupp O."/>
            <person name="Goesmann A."/>
            <person name="Sogaard-Andersen L."/>
        </authorList>
    </citation>
    <scope>NUCLEOTIDE SEQUENCE [LARGE SCALE GENOMIC DNA]</scope>
    <source>
        <strain evidence="2 3">DSM 14697</strain>
    </source>
</reference>
<sequence length="452" mass="49237">MRYHAASQVLDSGTGITLRGKPVRQMRAPSIRGQRGRNRRALRPRRHEHRGRDRRAGLPPQAVRLPGMASPEASVVHSLKQHLLEHGLRGARVSRILVDADPSYLRSAFKHKLEPMTRLSLDDTRPDVLCNLEVAGGRLIAGIEVKASGGDWVKGLGQAHRYQTGVHHAWLAVPDLNGDVTRAATRMARDNGVGLLVRESGRWSEALLPTDPRPHPQVVSHAAAMLEGAPVARSLQLNHPLNYLAVAFISDRKSASLSLTDALTRRWRDLASPDSRRLAIAGAMTLGLIDLDGAPTLEGKTVADLLDALRFTPARTYDKRSRLAEVDAGLAAVARFVLLRQPAVRLVLRALAEREKPLLLPELACEAARLDSALAGALFLTDPSGEIGPRLPNAAYNPSTVFKLKQNLWHAGLLATKAHASAGKRATGYQPDADVWTLEAREPLRARALVLT</sequence>
<gene>
    <name evidence="2" type="ORF">MYMAC_000801</name>
</gene>
<dbReference type="KEGG" id="mmas:MYMAC_000801"/>